<dbReference type="RefSeq" id="WP_378960250.1">
    <property type="nucleotide sequence ID" value="NZ_JBHRXC010000016.1"/>
</dbReference>
<gene>
    <name evidence="1" type="ORF">ACFOUY_09390</name>
</gene>
<protein>
    <submittedName>
        <fullName evidence="1">RNA polymerase sigma factor</fullName>
    </submittedName>
</protein>
<organism evidence="1 2">
    <name type="scientific">Pedobacter jamesrossensis</name>
    <dbReference type="NCBI Taxonomy" id="1908238"/>
    <lineage>
        <taxon>Bacteria</taxon>
        <taxon>Pseudomonadati</taxon>
        <taxon>Bacteroidota</taxon>
        <taxon>Sphingobacteriia</taxon>
        <taxon>Sphingobacteriales</taxon>
        <taxon>Sphingobacteriaceae</taxon>
        <taxon>Pedobacter</taxon>
    </lineage>
</organism>
<dbReference type="SUPFAM" id="SSF88659">
    <property type="entry name" value="Sigma3 and sigma4 domains of RNA polymerase sigma factors"/>
    <property type="match status" value="1"/>
</dbReference>
<proteinExistence type="predicted"/>
<sequence length="267" mass="31681">MKSNSIDYQQYYFNKFQQGNEKGLEFFYERLYPSLYHKGLRYIKDDINADCIVNEAFLRLWLVRKSISDSDQIEIFLKKLTSNACNAYYKTSTNRFQRNMLRLDEIENYDEFISGYDPEFDGETEVLYQEELEKELKEKWTKLEALIPNLTQDQQLFVRLCLKYSFNYDRIAWHIGGISDYQVAIKVEKTLESLKAIFTNSQKLDIVGKNNRFRFEGDLNGEQSSILHMRYELQYSFEEISTALNLDQGYIQKVFVGACTKIKKVKL</sequence>
<comment type="caution">
    <text evidence="1">The sequence shown here is derived from an EMBL/GenBank/DDBJ whole genome shotgun (WGS) entry which is preliminary data.</text>
</comment>
<evidence type="ECO:0000313" key="1">
    <source>
        <dbReference type="EMBL" id="MFC4196910.1"/>
    </source>
</evidence>
<dbReference type="InterPro" id="IPR013324">
    <property type="entry name" value="RNA_pol_sigma_r3/r4-like"/>
</dbReference>
<name>A0ABV8NIU7_9SPHI</name>
<reference evidence="2" key="1">
    <citation type="journal article" date="2019" name="Int. J. Syst. Evol. Microbiol.">
        <title>The Global Catalogue of Microorganisms (GCM) 10K type strain sequencing project: providing services to taxonomists for standard genome sequencing and annotation.</title>
        <authorList>
            <consortium name="The Broad Institute Genomics Platform"/>
            <consortium name="The Broad Institute Genome Sequencing Center for Infectious Disease"/>
            <person name="Wu L."/>
            <person name="Ma J."/>
        </authorList>
    </citation>
    <scope>NUCLEOTIDE SEQUENCE [LARGE SCALE GENOMIC DNA]</scope>
    <source>
        <strain evidence="2">CCM 8689</strain>
    </source>
</reference>
<dbReference type="EMBL" id="JBHSBY010000084">
    <property type="protein sequence ID" value="MFC4196910.1"/>
    <property type="molecule type" value="Genomic_DNA"/>
</dbReference>
<accession>A0ABV8NIU7</accession>
<keyword evidence="2" id="KW-1185">Reference proteome</keyword>
<dbReference type="SUPFAM" id="SSF88946">
    <property type="entry name" value="Sigma2 domain of RNA polymerase sigma factors"/>
    <property type="match status" value="1"/>
</dbReference>
<dbReference type="Gene3D" id="1.10.1740.10">
    <property type="match status" value="1"/>
</dbReference>
<dbReference type="Proteomes" id="UP001595792">
    <property type="component" value="Unassembled WGS sequence"/>
</dbReference>
<dbReference type="InterPro" id="IPR013325">
    <property type="entry name" value="RNA_pol_sigma_r2"/>
</dbReference>
<evidence type="ECO:0000313" key="2">
    <source>
        <dbReference type="Proteomes" id="UP001595792"/>
    </source>
</evidence>